<name>A0A6L7GTF2_9ACTN</name>
<dbReference type="AlphaFoldDB" id="A0A6L7GTF2"/>
<dbReference type="Proteomes" id="UP000475545">
    <property type="component" value="Unassembled WGS sequence"/>
</dbReference>
<organism evidence="1 2">
    <name type="scientific">Gordonia mangrovi</name>
    <dbReference type="NCBI Taxonomy" id="2665643"/>
    <lineage>
        <taxon>Bacteria</taxon>
        <taxon>Bacillati</taxon>
        <taxon>Actinomycetota</taxon>
        <taxon>Actinomycetes</taxon>
        <taxon>Mycobacteriales</taxon>
        <taxon>Gordoniaceae</taxon>
        <taxon>Gordonia</taxon>
    </lineage>
</organism>
<dbReference type="EMBL" id="WMBR01000002">
    <property type="protein sequence ID" value="MXP21955.1"/>
    <property type="molecule type" value="Genomic_DNA"/>
</dbReference>
<gene>
    <name evidence="1" type="ORF">GIY30_11400</name>
</gene>
<proteinExistence type="predicted"/>
<sequence>MIQRFGDVARSAACCCSRTVRRCCAARSRNCWRNSRSAGSSAGM</sequence>
<protein>
    <submittedName>
        <fullName evidence="1">Uncharacterized protein</fullName>
    </submittedName>
</protein>
<comment type="caution">
    <text evidence="1">The sequence shown here is derived from an EMBL/GenBank/DDBJ whole genome shotgun (WGS) entry which is preliminary data.</text>
</comment>
<evidence type="ECO:0000313" key="1">
    <source>
        <dbReference type="EMBL" id="MXP21955.1"/>
    </source>
</evidence>
<keyword evidence="2" id="KW-1185">Reference proteome</keyword>
<evidence type="ECO:0000313" key="2">
    <source>
        <dbReference type="Proteomes" id="UP000475545"/>
    </source>
</evidence>
<accession>A0A6L7GTF2</accession>
<reference evidence="1 2" key="1">
    <citation type="submission" date="2019-11" db="EMBL/GenBank/DDBJ databases">
        <title>Gordonia sp. nov., a novel actinobacterium isolated from mangrove soil in Hainan.</title>
        <authorList>
            <person name="Huang X."/>
            <person name="Xie Y."/>
            <person name="Chu X."/>
            <person name="Xiao K."/>
        </authorList>
    </citation>
    <scope>NUCLEOTIDE SEQUENCE [LARGE SCALE GENOMIC DNA]</scope>
    <source>
        <strain evidence="1 2">HNM0687</strain>
    </source>
</reference>